<keyword evidence="2" id="KW-0472">Membrane</keyword>
<reference evidence="3 4" key="1">
    <citation type="submission" date="2018-09" db="EMBL/GenBank/DDBJ databases">
        <authorList>
            <person name="Grouzdev D.S."/>
            <person name="Krutkina M.S."/>
        </authorList>
    </citation>
    <scope>NUCLEOTIDE SEQUENCE [LARGE SCALE GENOMIC DNA]</scope>
    <source>
        <strain evidence="3 4">RmlP001</strain>
    </source>
</reference>
<gene>
    <name evidence="3" type="ORF">D3272_15265</name>
</gene>
<sequence>MNVKTFQRAVGLVLLVPIAILAIAFAVANRQVIAISFDPFSSGEPVFVLAAPLFLLVFLLLAAGVVIGGVASWLGQARYRTAARRFGAEAREAQAENARLRTELDILSRQNREEARLAGTAPAPLPALELHH</sequence>
<keyword evidence="2" id="KW-1133">Transmembrane helix</keyword>
<organism evidence="3 4">
    <name type="scientific">Lichenibacterium ramalinae</name>
    <dbReference type="NCBI Taxonomy" id="2316527"/>
    <lineage>
        <taxon>Bacteria</taxon>
        <taxon>Pseudomonadati</taxon>
        <taxon>Pseudomonadota</taxon>
        <taxon>Alphaproteobacteria</taxon>
        <taxon>Hyphomicrobiales</taxon>
        <taxon>Lichenihabitantaceae</taxon>
        <taxon>Lichenibacterium</taxon>
    </lineage>
</organism>
<feature type="coiled-coil region" evidence="1">
    <location>
        <begin position="83"/>
        <end position="117"/>
    </location>
</feature>
<keyword evidence="1" id="KW-0175">Coiled coil</keyword>
<protein>
    <submittedName>
        <fullName evidence="3">DUF1049 domain-containing protein</fullName>
    </submittedName>
</protein>
<evidence type="ECO:0000256" key="1">
    <source>
        <dbReference type="SAM" id="Coils"/>
    </source>
</evidence>
<dbReference type="EMBL" id="QYBC01000012">
    <property type="protein sequence ID" value="RYB03948.1"/>
    <property type="molecule type" value="Genomic_DNA"/>
</dbReference>
<evidence type="ECO:0000313" key="4">
    <source>
        <dbReference type="Proteomes" id="UP000289411"/>
    </source>
</evidence>
<evidence type="ECO:0000313" key="3">
    <source>
        <dbReference type="EMBL" id="RYB03948.1"/>
    </source>
</evidence>
<dbReference type="AlphaFoldDB" id="A0A4Q2RD99"/>
<proteinExistence type="predicted"/>
<keyword evidence="2" id="KW-0812">Transmembrane</keyword>
<dbReference type="Proteomes" id="UP000289411">
    <property type="component" value="Unassembled WGS sequence"/>
</dbReference>
<feature type="transmembrane region" description="Helical" evidence="2">
    <location>
        <begin position="46"/>
        <end position="75"/>
    </location>
</feature>
<evidence type="ECO:0000256" key="2">
    <source>
        <dbReference type="SAM" id="Phobius"/>
    </source>
</evidence>
<accession>A0A4Q2RD99</accession>
<name>A0A4Q2RD99_9HYPH</name>
<keyword evidence="4" id="KW-1185">Reference proteome</keyword>
<comment type="caution">
    <text evidence="3">The sequence shown here is derived from an EMBL/GenBank/DDBJ whole genome shotgun (WGS) entry which is preliminary data.</text>
</comment>
<reference evidence="3 4" key="2">
    <citation type="submission" date="2019-02" db="EMBL/GenBank/DDBJ databases">
        <title>'Lichenibacterium ramalinii' gen. nov. sp. nov., 'Lichenibacterium minor' gen. nov. sp. nov.</title>
        <authorList>
            <person name="Pankratov T."/>
        </authorList>
    </citation>
    <scope>NUCLEOTIDE SEQUENCE [LARGE SCALE GENOMIC DNA]</scope>
    <source>
        <strain evidence="3 4">RmlP001</strain>
    </source>
</reference>